<dbReference type="InterPro" id="IPR020846">
    <property type="entry name" value="MFS_dom"/>
</dbReference>
<keyword evidence="4 6" id="KW-0472">Membrane</keyword>
<feature type="transmembrane region" description="Helical" evidence="6">
    <location>
        <begin position="348"/>
        <end position="368"/>
    </location>
</feature>
<evidence type="ECO:0000256" key="1">
    <source>
        <dbReference type="ARBA" id="ARBA00004141"/>
    </source>
</evidence>
<evidence type="ECO:0000256" key="3">
    <source>
        <dbReference type="ARBA" id="ARBA00022989"/>
    </source>
</evidence>
<reference evidence="8 9" key="1">
    <citation type="journal article" date="2018" name="Sci. Rep.">
        <title>Comparative genomics provides insights into the lifestyle and reveals functional heterogeneity of dark septate endophytic fungi.</title>
        <authorList>
            <person name="Knapp D.G."/>
            <person name="Nemeth J.B."/>
            <person name="Barry K."/>
            <person name="Hainaut M."/>
            <person name="Henrissat B."/>
            <person name="Johnson J."/>
            <person name="Kuo A."/>
            <person name="Lim J.H.P."/>
            <person name="Lipzen A."/>
            <person name="Nolan M."/>
            <person name="Ohm R.A."/>
            <person name="Tamas L."/>
            <person name="Grigoriev I.V."/>
            <person name="Spatafora J.W."/>
            <person name="Nagy L.G."/>
            <person name="Kovacs G.M."/>
        </authorList>
    </citation>
    <scope>NUCLEOTIDE SEQUENCE [LARGE SCALE GENOMIC DNA]</scope>
    <source>
        <strain evidence="8 9">DSE2036</strain>
    </source>
</reference>
<feature type="region of interest" description="Disordered" evidence="5">
    <location>
        <begin position="1"/>
        <end position="27"/>
    </location>
</feature>
<feature type="transmembrane region" description="Helical" evidence="6">
    <location>
        <begin position="308"/>
        <end position="328"/>
    </location>
</feature>
<feature type="transmembrane region" description="Helical" evidence="6">
    <location>
        <begin position="166"/>
        <end position="185"/>
    </location>
</feature>
<dbReference type="PANTHER" id="PTHR23501">
    <property type="entry name" value="MAJOR FACILITATOR SUPERFAMILY"/>
    <property type="match status" value="1"/>
</dbReference>
<feature type="domain" description="Major facilitator superfamily (MFS) profile" evidence="7">
    <location>
        <begin position="44"/>
        <end position="495"/>
    </location>
</feature>
<feature type="compositionally biased region" description="Polar residues" evidence="5">
    <location>
        <begin position="1"/>
        <end position="10"/>
    </location>
</feature>
<proteinExistence type="predicted"/>
<feature type="transmembrane region" description="Helical" evidence="6">
    <location>
        <begin position="269"/>
        <end position="288"/>
    </location>
</feature>
<feature type="transmembrane region" description="Helical" evidence="6">
    <location>
        <begin position="197"/>
        <end position="217"/>
    </location>
</feature>
<dbReference type="CDD" id="cd17502">
    <property type="entry name" value="MFS_Azr1_MDR_like"/>
    <property type="match status" value="1"/>
</dbReference>
<evidence type="ECO:0000256" key="4">
    <source>
        <dbReference type="ARBA" id="ARBA00023136"/>
    </source>
</evidence>
<dbReference type="AlphaFoldDB" id="A0A2V1D5H0"/>
<keyword evidence="9" id="KW-1185">Reference proteome</keyword>
<dbReference type="Pfam" id="PF07690">
    <property type="entry name" value="MFS_1"/>
    <property type="match status" value="1"/>
</dbReference>
<dbReference type="InterPro" id="IPR011701">
    <property type="entry name" value="MFS"/>
</dbReference>
<evidence type="ECO:0000256" key="6">
    <source>
        <dbReference type="SAM" id="Phobius"/>
    </source>
</evidence>
<gene>
    <name evidence="8" type="ORF">DM02DRAFT_677471</name>
</gene>
<feature type="compositionally biased region" description="Polar residues" evidence="5">
    <location>
        <begin position="547"/>
        <end position="565"/>
    </location>
</feature>
<feature type="transmembrane region" description="Helical" evidence="6">
    <location>
        <begin position="238"/>
        <end position="257"/>
    </location>
</feature>
<dbReference type="SUPFAM" id="SSF103473">
    <property type="entry name" value="MFS general substrate transporter"/>
    <property type="match status" value="1"/>
</dbReference>
<evidence type="ECO:0000256" key="2">
    <source>
        <dbReference type="ARBA" id="ARBA00022692"/>
    </source>
</evidence>
<dbReference type="STRING" id="97972.A0A2V1D5H0"/>
<evidence type="ECO:0000256" key="5">
    <source>
        <dbReference type="SAM" id="MobiDB-lite"/>
    </source>
</evidence>
<feature type="transmembrane region" description="Helical" evidence="6">
    <location>
        <begin position="435"/>
        <end position="455"/>
    </location>
</feature>
<name>A0A2V1D5H0_9PLEO</name>
<feature type="region of interest" description="Disordered" evidence="5">
    <location>
        <begin position="543"/>
        <end position="565"/>
    </location>
</feature>
<feature type="transmembrane region" description="Helical" evidence="6">
    <location>
        <begin position="134"/>
        <end position="159"/>
    </location>
</feature>
<feature type="transmembrane region" description="Helical" evidence="6">
    <location>
        <begin position="400"/>
        <end position="423"/>
    </location>
</feature>
<feature type="transmembrane region" description="Helical" evidence="6">
    <location>
        <begin position="41"/>
        <end position="67"/>
    </location>
</feature>
<feature type="transmembrane region" description="Helical" evidence="6">
    <location>
        <begin position="375"/>
        <end position="394"/>
    </location>
</feature>
<keyword evidence="3 6" id="KW-1133">Transmembrane helix</keyword>
<dbReference type="GO" id="GO:0022857">
    <property type="term" value="F:transmembrane transporter activity"/>
    <property type="evidence" value="ECO:0007669"/>
    <property type="project" value="InterPro"/>
</dbReference>
<dbReference type="EMBL" id="KZ805679">
    <property type="protein sequence ID" value="PVH92484.1"/>
    <property type="molecule type" value="Genomic_DNA"/>
</dbReference>
<feature type="transmembrane region" description="Helical" evidence="6">
    <location>
        <begin position="108"/>
        <end position="128"/>
    </location>
</feature>
<accession>A0A2V1D5H0</accession>
<dbReference type="PANTHER" id="PTHR23501:SF199">
    <property type="entry name" value="MFS EFFLUX TRANSPORTER INPD-RELATED"/>
    <property type="match status" value="1"/>
</dbReference>
<dbReference type="OrthoDB" id="10021397at2759"/>
<dbReference type="GO" id="GO:0005886">
    <property type="term" value="C:plasma membrane"/>
    <property type="evidence" value="ECO:0007669"/>
    <property type="project" value="TreeGrafter"/>
</dbReference>
<dbReference type="Proteomes" id="UP000244855">
    <property type="component" value="Unassembled WGS sequence"/>
</dbReference>
<sequence length="565" mass="60720">MNPTKDNSFIENEEENQTRAVTEKSTHDAGVQVEYPRGLKLIAIMTSLMLGTTVMALDATIISVATPKISTQFRALEDVGWYGAAYSMLLTAMTPVASNFYKYFQPKYVYLGSILIFEVGSVVCAAAPTSASFIAGRAIAGIGAAGLLQGAFGILTYVCTLEKRPLFLGGVVSLFGLFASLGPVIGGVLTQRSSWRWCFWINLPIGGLVFALIVLFLSLHGIDQTTRQLPLKTKLRKLDLPGVILMIASVSCLFLALQEGGVKEPWGSARPIGLLVGFCLIFIAFGIWQWKAGEDATVPVRYLRDRTVIWGSLYLFWDNMASYITIYYMPFYFQAALHQSPLKSGVSYMSLAVPQMIGLFAGGGITTATGHYMPVILVAQVLCGIGSGFLTTISTSTKTVVWAVFMVLTGLGIGLGVNVPHIAIQAVMETDNDIFIANGIASFFGQLGGSLAIPISNAVLLKGLRNFVPKYAPGVSADAAIAAGALDVDTLTQSPVDLHGLRQAWAHSVGWVNILLTAVICISVPTALGMRWLNIKKVSQEREQAKQKQAGQNDSKGSLTDHSPN</sequence>
<evidence type="ECO:0000313" key="9">
    <source>
        <dbReference type="Proteomes" id="UP000244855"/>
    </source>
</evidence>
<protein>
    <submittedName>
        <fullName evidence="8">MFS general substrate transporter</fullName>
    </submittedName>
</protein>
<evidence type="ECO:0000259" key="7">
    <source>
        <dbReference type="PROSITE" id="PS50850"/>
    </source>
</evidence>
<feature type="transmembrane region" description="Helical" evidence="6">
    <location>
        <begin position="511"/>
        <end position="533"/>
    </location>
</feature>
<keyword evidence="2 6" id="KW-0812">Transmembrane</keyword>
<dbReference type="Gene3D" id="1.20.1720.10">
    <property type="entry name" value="Multidrug resistance protein D"/>
    <property type="match status" value="1"/>
</dbReference>
<dbReference type="Gene3D" id="1.20.1250.20">
    <property type="entry name" value="MFS general substrate transporter like domains"/>
    <property type="match status" value="1"/>
</dbReference>
<dbReference type="PROSITE" id="PS50850">
    <property type="entry name" value="MFS"/>
    <property type="match status" value="1"/>
</dbReference>
<dbReference type="InterPro" id="IPR036259">
    <property type="entry name" value="MFS_trans_sf"/>
</dbReference>
<organism evidence="8 9">
    <name type="scientific">Periconia macrospinosa</name>
    <dbReference type="NCBI Taxonomy" id="97972"/>
    <lineage>
        <taxon>Eukaryota</taxon>
        <taxon>Fungi</taxon>
        <taxon>Dikarya</taxon>
        <taxon>Ascomycota</taxon>
        <taxon>Pezizomycotina</taxon>
        <taxon>Dothideomycetes</taxon>
        <taxon>Pleosporomycetidae</taxon>
        <taxon>Pleosporales</taxon>
        <taxon>Massarineae</taxon>
        <taxon>Periconiaceae</taxon>
        <taxon>Periconia</taxon>
    </lineage>
</organism>
<evidence type="ECO:0000313" key="8">
    <source>
        <dbReference type="EMBL" id="PVH92484.1"/>
    </source>
</evidence>
<comment type="subcellular location">
    <subcellularLocation>
        <location evidence="1">Membrane</location>
        <topology evidence="1">Multi-pass membrane protein</topology>
    </subcellularLocation>
</comment>
<feature type="transmembrane region" description="Helical" evidence="6">
    <location>
        <begin position="79"/>
        <end position="101"/>
    </location>
</feature>